<keyword evidence="1" id="KW-0472">Membrane</keyword>
<feature type="transmembrane region" description="Helical" evidence="1">
    <location>
        <begin position="168"/>
        <end position="188"/>
    </location>
</feature>
<dbReference type="Proteomes" id="UP000694924">
    <property type="component" value="Unplaced"/>
</dbReference>
<keyword evidence="1" id="KW-0812">Transmembrane</keyword>
<keyword evidence="4" id="KW-1185">Reference proteome</keyword>
<feature type="transmembrane region" description="Helical" evidence="1">
    <location>
        <begin position="46"/>
        <end position="71"/>
    </location>
</feature>
<dbReference type="GeneID" id="107072694"/>
<dbReference type="Pfam" id="PF00561">
    <property type="entry name" value="Abhydrolase_1"/>
    <property type="match status" value="1"/>
</dbReference>
<protein>
    <submittedName>
        <fullName evidence="5">Abhydrolase domain-containing protein 16A</fullName>
    </submittedName>
</protein>
<dbReference type="Gene3D" id="3.40.50.1820">
    <property type="entry name" value="alpha/beta hydrolase"/>
    <property type="match status" value="1"/>
</dbReference>
<dbReference type="InterPro" id="IPR029058">
    <property type="entry name" value="AB_hydrolase_fold"/>
</dbReference>
<dbReference type="Pfam" id="PF22990">
    <property type="entry name" value="ABHD16_N"/>
    <property type="match status" value="1"/>
</dbReference>
<gene>
    <name evidence="5" type="primary">LOC107072694</name>
</gene>
<feature type="domain" description="AB hydrolase-1" evidence="2">
    <location>
        <begin position="245"/>
        <end position="384"/>
    </location>
</feature>
<evidence type="ECO:0000259" key="3">
    <source>
        <dbReference type="Pfam" id="PF22990"/>
    </source>
</evidence>
<sequence length="530" mass="60252">MSLMRILFYYMFGPRLFKIYEVTTTGRLIDKSYKPKVLERWSDRVIISYTAVWSISPYAFASAAVFMYLQSYSVMDIAYYLGQVAAGANVILFTSLAVRGCSRANNAVYSKFLKALKDYQANPNTTTKQELCKYDFDFRSWPVEFQVSTLTGEKNREKLRLEEMKSNSGIRVILSFIIAYSFALKLIYPGSVSVINWALHPMLLKGRVDLVKQGGERYKLVTSDRNQIDTIFIDQRKKTTNGDILVITCEGNCGFYETGIISTPLNKGYSVLGWNHPGFGSSTGEPYPVQEENAVDCIMQFAKHQLMFPERKIILYGWSIGGYTATWAAMNYPSIHSLVLDATFDDILPLAIMTMPLLKGIVQDVIRLHFNLNIAEQLNRYDGTVLLIRRTNDEIVCSPANILAGNRGNMLLTKLLLRRYPYLFSDDSDSLTILNKFLSANINGRRLIIETLEIDDKHCLKLIANENQKNHEKISYPCNLGQNCDIKTKQQLTIFLTTMYMKDQPSSHCTPLSVELFQPGWDPVSAISMK</sequence>
<dbReference type="InterPro" id="IPR054518">
    <property type="entry name" value="ABHD16_N"/>
</dbReference>
<dbReference type="SUPFAM" id="SSF53474">
    <property type="entry name" value="alpha/beta-Hydrolases"/>
    <property type="match status" value="1"/>
</dbReference>
<evidence type="ECO:0000313" key="5">
    <source>
        <dbReference type="RefSeq" id="XP_015188318.1"/>
    </source>
</evidence>
<evidence type="ECO:0000313" key="4">
    <source>
        <dbReference type="Proteomes" id="UP000694924"/>
    </source>
</evidence>
<feature type="domain" description="Phosphatidylserine Lipase ABHD16 N-terminal" evidence="3">
    <location>
        <begin position="7"/>
        <end position="137"/>
    </location>
</feature>
<dbReference type="InterPro" id="IPR000073">
    <property type="entry name" value="AB_hydrolase_1"/>
</dbReference>
<keyword evidence="1" id="KW-1133">Transmembrane helix</keyword>
<accession>A0ABM1J780</accession>
<proteinExistence type="predicted"/>
<dbReference type="PANTHER" id="PTHR12277">
    <property type="entry name" value="ALPHA/BETA HYDROLASE DOMAIN-CONTAINING PROTEIN"/>
    <property type="match status" value="1"/>
</dbReference>
<name>A0ABM1J780_POLDO</name>
<dbReference type="RefSeq" id="XP_015188318.1">
    <property type="nucleotide sequence ID" value="XM_015332832.1"/>
</dbReference>
<reference evidence="5" key="1">
    <citation type="submission" date="2025-08" db="UniProtKB">
        <authorList>
            <consortium name="RefSeq"/>
        </authorList>
    </citation>
    <scope>IDENTIFICATION</scope>
    <source>
        <tissue evidence="5">Whole body</tissue>
    </source>
</reference>
<evidence type="ECO:0000259" key="2">
    <source>
        <dbReference type="Pfam" id="PF00561"/>
    </source>
</evidence>
<evidence type="ECO:0000256" key="1">
    <source>
        <dbReference type="SAM" id="Phobius"/>
    </source>
</evidence>
<organism evidence="4 5">
    <name type="scientific">Polistes dominula</name>
    <name type="common">European paper wasp</name>
    <name type="synonym">Vespa dominula</name>
    <dbReference type="NCBI Taxonomy" id="743375"/>
    <lineage>
        <taxon>Eukaryota</taxon>
        <taxon>Metazoa</taxon>
        <taxon>Ecdysozoa</taxon>
        <taxon>Arthropoda</taxon>
        <taxon>Hexapoda</taxon>
        <taxon>Insecta</taxon>
        <taxon>Pterygota</taxon>
        <taxon>Neoptera</taxon>
        <taxon>Endopterygota</taxon>
        <taxon>Hymenoptera</taxon>
        <taxon>Apocrita</taxon>
        <taxon>Aculeata</taxon>
        <taxon>Vespoidea</taxon>
        <taxon>Vespidae</taxon>
        <taxon>Polistinae</taxon>
        <taxon>Polistini</taxon>
        <taxon>Polistes</taxon>
    </lineage>
</organism>
<dbReference type="PANTHER" id="PTHR12277:SF72">
    <property type="entry name" value="BAT5L PROTEIN"/>
    <property type="match status" value="1"/>
</dbReference>
<feature type="transmembrane region" description="Helical" evidence="1">
    <location>
        <begin position="77"/>
        <end position="98"/>
    </location>
</feature>